<dbReference type="SUPFAM" id="SSF54637">
    <property type="entry name" value="Thioesterase/thiol ester dehydrase-isomerase"/>
    <property type="match status" value="1"/>
</dbReference>
<dbReference type="Proteomes" id="UP000255168">
    <property type="component" value="Chromosome I"/>
</dbReference>
<comment type="catalytic activity">
    <reaction evidence="7">
        <text>a medium-chain fatty acyl-CoA + H2O = a medium-chain fatty acid + CoA + H(+)</text>
        <dbReference type="Rhea" id="RHEA:68184"/>
        <dbReference type="ChEBI" id="CHEBI:15377"/>
        <dbReference type="ChEBI" id="CHEBI:15378"/>
        <dbReference type="ChEBI" id="CHEBI:57287"/>
        <dbReference type="ChEBI" id="CHEBI:59558"/>
        <dbReference type="ChEBI" id="CHEBI:90546"/>
    </reaction>
</comment>
<dbReference type="EMBL" id="OFTC01000001">
    <property type="protein sequence ID" value="SOZ34127.1"/>
    <property type="molecule type" value="Genomic_DNA"/>
</dbReference>
<dbReference type="InterPro" id="IPR003736">
    <property type="entry name" value="PAAI_dom"/>
</dbReference>
<evidence type="ECO:0000256" key="7">
    <source>
        <dbReference type="ARBA" id="ARBA00048062"/>
    </source>
</evidence>
<evidence type="ECO:0000256" key="5">
    <source>
        <dbReference type="ARBA" id="ARBA00038894"/>
    </source>
</evidence>
<dbReference type="Gene3D" id="3.10.129.10">
    <property type="entry name" value="Hotdog Thioesterase"/>
    <property type="match status" value="1"/>
</dbReference>
<dbReference type="GO" id="GO:0047617">
    <property type="term" value="F:fatty acyl-CoA hydrolase activity"/>
    <property type="evidence" value="ECO:0007669"/>
    <property type="project" value="UniProtKB-EC"/>
</dbReference>
<evidence type="ECO:0000256" key="4">
    <source>
        <dbReference type="ARBA" id="ARBA00038381"/>
    </source>
</evidence>
<dbReference type="PANTHER" id="PTHR43240">
    <property type="entry name" value="1,4-DIHYDROXY-2-NAPHTHOYL-COA THIOESTERASE 1"/>
    <property type="match status" value="1"/>
</dbReference>
<evidence type="ECO:0000256" key="2">
    <source>
        <dbReference type="ARBA" id="ARBA00035880"/>
    </source>
</evidence>
<accession>A0A375HE81</accession>
<gene>
    <name evidence="9" type="primary">paaI</name>
    <name evidence="9" type="ORF">CBM2605_A10011</name>
    <name evidence="10" type="ORF">CBM2607_20641</name>
</gene>
<dbReference type="EMBL" id="LT984806">
    <property type="protein sequence ID" value="SPD48647.1"/>
    <property type="molecule type" value="Genomic_DNA"/>
</dbReference>
<evidence type="ECO:0000313" key="10">
    <source>
        <dbReference type="EMBL" id="SPD48647.1"/>
    </source>
</evidence>
<evidence type="ECO:0000256" key="3">
    <source>
        <dbReference type="ARBA" id="ARBA00036002"/>
    </source>
</evidence>
<evidence type="ECO:0000256" key="1">
    <source>
        <dbReference type="ARBA" id="ARBA00022801"/>
    </source>
</evidence>
<dbReference type="RefSeq" id="WP_018006761.1">
    <property type="nucleotide sequence ID" value="NZ_AQUR01000099.1"/>
</dbReference>
<keyword evidence="1" id="KW-0378">Hydrolase</keyword>
<protein>
    <recommendedName>
        <fullName evidence="6">Medium/long-chain acyl-CoA thioesterase YigI</fullName>
        <ecNumber evidence="5">3.1.2.20</ecNumber>
    </recommendedName>
</protein>
<dbReference type="EC" id="3.1.2.20" evidence="5"/>
<sequence length="145" mass="15404">MTTEQERLLLRDTIEAGFRQAAFVSDVGIALADCGPGWCESTLAITARHLQHGGIVHAGVQATMADHTAGAAASTILEAGQHVVTAEFKINLLRAVRSERLRCRADVLKSGRSIIVVEADVFADVHGDSVLVSRLNATMSVLDLA</sequence>
<dbReference type="InterPro" id="IPR006683">
    <property type="entry name" value="Thioestr_dom"/>
</dbReference>
<evidence type="ECO:0000313" key="11">
    <source>
        <dbReference type="Proteomes" id="UP000255168"/>
    </source>
</evidence>
<dbReference type="NCBIfam" id="TIGR00369">
    <property type="entry name" value="unchar_dom_1"/>
    <property type="match status" value="1"/>
</dbReference>
<reference evidence="11 12" key="1">
    <citation type="submission" date="2018-01" db="EMBL/GenBank/DDBJ databases">
        <authorList>
            <person name="Clerissi C."/>
        </authorList>
    </citation>
    <scope>NUCLEOTIDE SEQUENCE [LARGE SCALE GENOMIC DNA]</scope>
    <source>
        <strain evidence="9">Cupriavidus taiwanensis STM 6082</strain>
        <strain evidence="10">Cupriavidus taiwanensis STM 6160</strain>
    </source>
</reference>
<dbReference type="InterPro" id="IPR029069">
    <property type="entry name" value="HotDog_dom_sf"/>
</dbReference>
<comment type="similarity">
    <text evidence="4">Belongs to the YigI thioesterase family.</text>
</comment>
<comment type="catalytic activity">
    <reaction evidence="3">
        <text>a long-chain fatty acyl-CoA + H2O = a long-chain fatty acid + CoA + H(+)</text>
        <dbReference type="Rhea" id="RHEA:67680"/>
        <dbReference type="ChEBI" id="CHEBI:15377"/>
        <dbReference type="ChEBI" id="CHEBI:15378"/>
        <dbReference type="ChEBI" id="CHEBI:57287"/>
        <dbReference type="ChEBI" id="CHEBI:57560"/>
        <dbReference type="ChEBI" id="CHEBI:83139"/>
    </reaction>
</comment>
<name>A0A375HE81_9BURK</name>
<dbReference type="Pfam" id="PF03061">
    <property type="entry name" value="4HBT"/>
    <property type="match status" value="1"/>
</dbReference>
<feature type="domain" description="Thioesterase" evidence="8">
    <location>
        <begin position="53"/>
        <end position="124"/>
    </location>
</feature>
<keyword evidence="12" id="KW-1185">Reference proteome</keyword>
<evidence type="ECO:0000313" key="12">
    <source>
        <dbReference type="Proteomes" id="UP000256710"/>
    </source>
</evidence>
<evidence type="ECO:0000313" key="9">
    <source>
        <dbReference type="EMBL" id="SOZ34127.1"/>
    </source>
</evidence>
<comment type="catalytic activity">
    <reaction evidence="2">
        <text>a fatty acyl-CoA + H2O = a fatty acid + CoA + H(+)</text>
        <dbReference type="Rhea" id="RHEA:16781"/>
        <dbReference type="ChEBI" id="CHEBI:15377"/>
        <dbReference type="ChEBI" id="CHEBI:15378"/>
        <dbReference type="ChEBI" id="CHEBI:28868"/>
        <dbReference type="ChEBI" id="CHEBI:57287"/>
        <dbReference type="ChEBI" id="CHEBI:77636"/>
        <dbReference type="EC" id="3.1.2.20"/>
    </reaction>
</comment>
<dbReference type="CDD" id="cd03443">
    <property type="entry name" value="PaaI_thioesterase"/>
    <property type="match status" value="1"/>
</dbReference>
<proteinExistence type="inferred from homology"/>
<organism evidence="10 11">
    <name type="scientific">Cupriavidus neocaledonicus</name>
    <dbReference type="NCBI Taxonomy" id="1040979"/>
    <lineage>
        <taxon>Bacteria</taxon>
        <taxon>Pseudomonadati</taxon>
        <taxon>Pseudomonadota</taxon>
        <taxon>Betaproteobacteria</taxon>
        <taxon>Burkholderiales</taxon>
        <taxon>Burkholderiaceae</taxon>
        <taxon>Cupriavidus</taxon>
    </lineage>
</organism>
<dbReference type="AlphaFoldDB" id="A0A375HE81"/>
<dbReference type="Proteomes" id="UP000256710">
    <property type="component" value="Unassembled WGS sequence"/>
</dbReference>
<dbReference type="PANTHER" id="PTHR43240:SF20">
    <property type="entry name" value="MEDIUM_LONG-CHAIN ACYL-COA THIOESTERASE YIGI"/>
    <property type="match status" value="1"/>
</dbReference>
<evidence type="ECO:0000259" key="8">
    <source>
        <dbReference type="Pfam" id="PF03061"/>
    </source>
</evidence>
<evidence type="ECO:0000256" key="6">
    <source>
        <dbReference type="ARBA" id="ARBA00040062"/>
    </source>
</evidence>